<dbReference type="InterPro" id="IPR022754">
    <property type="entry name" value="DNA_pol_III_gamma-3"/>
</dbReference>
<evidence type="ECO:0000259" key="15">
    <source>
        <dbReference type="SMART" id="SM00306"/>
    </source>
</evidence>
<evidence type="ECO:0000259" key="14">
    <source>
        <dbReference type="SMART" id="SM00305"/>
    </source>
</evidence>
<evidence type="ECO:0000256" key="4">
    <source>
        <dbReference type="ARBA" id="ARBA00022705"/>
    </source>
</evidence>
<dbReference type="SUPFAM" id="SSF52540">
    <property type="entry name" value="P-loop containing nucleoside triphosphate hydrolases"/>
    <property type="match status" value="2"/>
</dbReference>
<dbReference type="SUPFAM" id="SSF51294">
    <property type="entry name" value="Hedgehog/intein (Hint) domain"/>
    <property type="match status" value="1"/>
</dbReference>
<dbReference type="InterPro" id="IPR045085">
    <property type="entry name" value="HLD_clamp_pol_III_gamma_tau"/>
</dbReference>
<dbReference type="GO" id="GO:0016539">
    <property type="term" value="P:intein-mediated protein splicing"/>
    <property type="evidence" value="ECO:0007669"/>
    <property type="project" value="InterPro"/>
</dbReference>
<dbReference type="GO" id="GO:0046872">
    <property type="term" value="F:metal ion binding"/>
    <property type="evidence" value="ECO:0007669"/>
    <property type="project" value="UniProtKB-KW"/>
</dbReference>
<comment type="subunit">
    <text evidence="12">DNA polymerase III contains a core (composed of alpha, epsilon and theta chains) that associates with a tau subunit. This core dimerizes to form the POLIII' complex. PolIII' associates with the gamma complex (composed of gamma, delta, delta', psi and chi chains) and with the beta chain to form the complete DNA polymerase III complex.</text>
</comment>
<comment type="function">
    <text evidence="12">DNA polymerase III is a complex, multichain enzyme responsible for most of the replicative synthesis in bacteria. This DNA polymerase also exhibits 3' to 5' exonuclease activity.</text>
</comment>
<comment type="catalytic activity">
    <reaction evidence="11 12">
        <text>DNA(n) + a 2'-deoxyribonucleoside 5'-triphosphate = DNA(n+1) + diphosphate</text>
        <dbReference type="Rhea" id="RHEA:22508"/>
        <dbReference type="Rhea" id="RHEA-COMP:17339"/>
        <dbReference type="Rhea" id="RHEA-COMP:17340"/>
        <dbReference type="ChEBI" id="CHEBI:33019"/>
        <dbReference type="ChEBI" id="CHEBI:61560"/>
        <dbReference type="ChEBI" id="CHEBI:173112"/>
        <dbReference type="EC" id="2.7.7.7"/>
    </reaction>
</comment>
<sequence>MPYEPLHQKYRPQTFADLVGQSAIADTLTNAIKRQRIAAAYLFSGPRGTGKTSSARILAKSLNCLNSSEPTAEPCGVCESCRAISQSNALDIIEIDAASNTGVDNIRELIERSSFAPVQSRYKLYIIDECLTGDSLIHTSQGLMRIDDPNIQGKTVLSYNESQGTWEYKRVLRWLNQGIKPTLLIQTSHRQIRCTENHLIRTEQGWIQAKNLKEGMKILSPARGNTALESIGSISLASKEAVYDLEVEENHNFVANGLLVHNCHMLSTAAFNALLKTLEEPPPRVVFVLATTDPQRVLPTIISRCQRFDFRRIPLTAMVSHLSDIAQKEDIDITPEALSVIAQVSHGGLRDAQSLLDQLSLLSEQITIERVWDLVGAIPEQDLITLLQAIKQQNGEQVITLCRQLMDRGREPIIVLQNLAGFYRDLLLAKTAPQQSQLVALTASTWKQLCEEAQQWTIQDILAGQKHLQDSEAQVKHTTQPRLWLEVTLLGLINTTGNQPTVTQKKASLPIPETPVTSQSEVTTPPPEKKKVEPKTPVSQPSSQPVASQGETPKTPPPQTTPNESETEAREESPNLEKVWAQVIENLPLPAQSLVKDHCRLLSLDGNLACVGVKSEPLLKFAKKREKNIEQALRKVLNQEIKLTLEVSQVNTADSVSPAENKTDIPEYKTHPVQSPTSSPPPETDQSPKEQPSQESENYHPKPEDDNGNYGSSKAVDFQDQEVARTTETTEEKHSEEVSSEEEVNKMAKELAKAFNGEVLSTDNDVPL</sequence>
<dbReference type="AlphaFoldDB" id="A0A5B8NIH6"/>
<feature type="domain" description="AAA+ ATPase" evidence="16">
    <location>
        <begin position="37"/>
        <end position="314"/>
    </location>
</feature>
<dbReference type="InterPro" id="IPR006141">
    <property type="entry name" value="Intein_N"/>
</dbReference>
<dbReference type="EC" id="2.7.7.7" evidence="12"/>
<evidence type="ECO:0000256" key="3">
    <source>
        <dbReference type="ARBA" id="ARBA00022695"/>
    </source>
</evidence>
<dbReference type="InterPro" id="IPR005790">
    <property type="entry name" value="DNA_polIII_delta"/>
</dbReference>
<comment type="similarity">
    <text evidence="1 12">Belongs to the DnaX/STICHEL family.</text>
</comment>
<dbReference type="GO" id="GO:0005524">
    <property type="term" value="F:ATP binding"/>
    <property type="evidence" value="ECO:0007669"/>
    <property type="project" value="UniProtKB-KW"/>
</dbReference>
<dbReference type="Pfam" id="PF22608">
    <property type="entry name" value="DNAX_ATPase_lid"/>
    <property type="match status" value="1"/>
</dbReference>
<dbReference type="InterPro" id="IPR003593">
    <property type="entry name" value="AAA+_ATPase"/>
</dbReference>
<dbReference type="InterPro" id="IPR003586">
    <property type="entry name" value="Hint_dom_C"/>
</dbReference>
<dbReference type="OrthoDB" id="9810148at2"/>
<keyword evidence="3 12" id="KW-0548">Nucleotidyltransferase</keyword>
<keyword evidence="8 12" id="KW-0067">ATP-binding</keyword>
<dbReference type="PANTHER" id="PTHR11669">
    <property type="entry name" value="REPLICATION FACTOR C / DNA POLYMERASE III GAMMA-TAU SUBUNIT"/>
    <property type="match status" value="1"/>
</dbReference>
<dbReference type="SMART" id="SM00306">
    <property type="entry name" value="HintN"/>
    <property type="match status" value="1"/>
</dbReference>
<accession>A0A5B8NIH6</accession>
<dbReference type="PANTHER" id="PTHR11669:SF0">
    <property type="entry name" value="PROTEIN STICHEL-LIKE 2"/>
    <property type="match status" value="1"/>
</dbReference>
<reference evidence="17" key="1">
    <citation type="submission" date="2019-08" db="EMBL/GenBank/DDBJ databases">
        <title>Carotenoids and Carotenoid Binding Proteins in the Halophilic Cyanobacterium Euhalothece sp. ZM00.</title>
        <authorList>
            <person name="Cho S.M."/>
            <person name="Song J.Y."/>
            <person name="Park Y.-I."/>
        </authorList>
    </citation>
    <scope>NUCLEOTIDE SEQUENCE [LARGE SCALE GENOMIC DNA]</scope>
    <source>
        <strain evidence="17">Z-M001</strain>
    </source>
</reference>
<keyword evidence="2 12" id="KW-0808">Transferase</keyword>
<keyword evidence="10" id="KW-0175">Coiled coil</keyword>
<evidence type="ECO:0000256" key="13">
    <source>
        <dbReference type="SAM" id="MobiDB-lite"/>
    </source>
</evidence>
<feature type="domain" description="Hint" evidence="15">
    <location>
        <begin position="128"/>
        <end position="222"/>
    </location>
</feature>
<dbReference type="InterPro" id="IPR036844">
    <property type="entry name" value="Hint_dom_sf"/>
</dbReference>
<evidence type="ECO:0000313" key="18">
    <source>
        <dbReference type="Proteomes" id="UP000318453"/>
    </source>
</evidence>
<evidence type="ECO:0000259" key="16">
    <source>
        <dbReference type="SMART" id="SM00382"/>
    </source>
</evidence>
<feature type="compositionally biased region" description="Polar residues" evidence="13">
    <location>
        <begin position="651"/>
        <end position="660"/>
    </location>
</feature>
<keyword evidence="5" id="KW-0479">Metal-binding</keyword>
<keyword evidence="6 12" id="KW-0547">Nucleotide-binding</keyword>
<dbReference type="InterPro" id="IPR030934">
    <property type="entry name" value="Intein_C"/>
</dbReference>
<dbReference type="EMBL" id="CP042326">
    <property type="protein sequence ID" value="QDZ38758.1"/>
    <property type="molecule type" value="Genomic_DNA"/>
</dbReference>
<evidence type="ECO:0000256" key="10">
    <source>
        <dbReference type="ARBA" id="ARBA00023054"/>
    </source>
</evidence>
<feature type="region of interest" description="Disordered" evidence="13">
    <location>
        <begin position="496"/>
        <end position="574"/>
    </location>
</feature>
<dbReference type="Proteomes" id="UP000318453">
    <property type="component" value="Chromosome"/>
</dbReference>
<evidence type="ECO:0000256" key="11">
    <source>
        <dbReference type="ARBA" id="ARBA00049244"/>
    </source>
</evidence>
<proteinExistence type="inferred from homology"/>
<dbReference type="GO" id="GO:0003677">
    <property type="term" value="F:DNA binding"/>
    <property type="evidence" value="ECO:0007669"/>
    <property type="project" value="InterPro"/>
</dbReference>
<keyword evidence="7" id="KW-0862">Zinc</keyword>
<evidence type="ECO:0000256" key="7">
    <source>
        <dbReference type="ARBA" id="ARBA00022833"/>
    </source>
</evidence>
<dbReference type="FunFam" id="3.40.50.300:FF:000014">
    <property type="entry name" value="DNA polymerase III subunit gamma/tau"/>
    <property type="match status" value="1"/>
</dbReference>
<dbReference type="SMART" id="SM00305">
    <property type="entry name" value="HintC"/>
    <property type="match status" value="1"/>
</dbReference>
<dbReference type="RefSeq" id="WP_146294369.1">
    <property type="nucleotide sequence ID" value="NZ_CP042326.1"/>
</dbReference>
<dbReference type="FunFam" id="3.40.50.300:FF:004780">
    <property type="entry name" value="DNA polymerase III subunit"/>
    <property type="match status" value="1"/>
</dbReference>
<dbReference type="NCBIfam" id="TIGR02397">
    <property type="entry name" value="dnaX_nterm"/>
    <property type="match status" value="2"/>
</dbReference>
<dbReference type="InterPro" id="IPR050238">
    <property type="entry name" value="DNA_Rep/Repair_Clamp_Loader"/>
</dbReference>
<organism evidence="17 18">
    <name type="scientific">Euhalothece natronophila Z-M001</name>
    <dbReference type="NCBI Taxonomy" id="522448"/>
    <lineage>
        <taxon>Bacteria</taxon>
        <taxon>Bacillati</taxon>
        <taxon>Cyanobacteriota</taxon>
        <taxon>Cyanophyceae</taxon>
        <taxon>Oscillatoriophycideae</taxon>
        <taxon>Chroococcales</taxon>
        <taxon>Halothecacae</taxon>
        <taxon>Halothece cluster</taxon>
        <taxon>Euhalothece</taxon>
    </lineage>
</organism>
<evidence type="ECO:0000256" key="9">
    <source>
        <dbReference type="ARBA" id="ARBA00022932"/>
    </source>
</evidence>
<feature type="domain" description="Hint" evidence="14">
    <location>
        <begin position="223"/>
        <end position="268"/>
    </location>
</feature>
<feature type="compositionally biased region" description="Polar residues" evidence="13">
    <location>
        <begin position="496"/>
        <end position="506"/>
    </location>
</feature>
<dbReference type="Gene3D" id="3.40.50.300">
    <property type="entry name" value="P-loop containing nucleotide triphosphate hydrolases"/>
    <property type="match status" value="1"/>
</dbReference>
<dbReference type="GO" id="GO:0003887">
    <property type="term" value="F:DNA-directed DNA polymerase activity"/>
    <property type="evidence" value="ECO:0007669"/>
    <property type="project" value="UniProtKB-KW"/>
</dbReference>
<feature type="compositionally biased region" description="Basic and acidic residues" evidence="13">
    <location>
        <begin position="661"/>
        <end position="670"/>
    </location>
</feature>
<dbReference type="GO" id="GO:0006261">
    <property type="term" value="P:DNA-templated DNA replication"/>
    <property type="evidence" value="ECO:0007669"/>
    <property type="project" value="TreeGrafter"/>
</dbReference>
<gene>
    <name evidence="12 17" type="primary">dnaX</name>
    <name evidence="17" type="ORF">FRE64_01645</name>
</gene>
<evidence type="ECO:0000256" key="12">
    <source>
        <dbReference type="RuleBase" id="RU364063"/>
    </source>
</evidence>
<evidence type="ECO:0000256" key="1">
    <source>
        <dbReference type="ARBA" id="ARBA00006360"/>
    </source>
</evidence>
<dbReference type="NCBIfam" id="TIGR01443">
    <property type="entry name" value="intein_Cterm"/>
    <property type="match status" value="1"/>
</dbReference>
<dbReference type="InterPro" id="IPR054506">
    <property type="entry name" value="DnaA_N-like_STI"/>
</dbReference>
<dbReference type="PROSITE" id="PS50817">
    <property type="entry name" value="INTEIN_N_TER"/>
    <property type="match status" value="1"/>
</dbReference>
<dbReference type="Pfam" id="PF12169">
    <property type="entry name" value="DNA_pol3_gamma3"/>
    <property type="match status" value="1"/>
</dbReference>
<evidence type="ECO:0000256" key="6">
    <source>
        <dbReference type="ARBA" id="ARBA00022741"/>
    </source>
</evidence>
<dbReference type="SUPFAM" id="SSF48019">
    <property type="entry name" value="post-AAA+ oligomerization domain-like"/>
    <property type="match status" value="1"/>
</dbReference>
<dbReference type="InterPro" id="IPR027417">
    <property type="entry name" value="P-loop_NTPase"/>
</dbReference>
<dbReference type="PROSITE" id="PS50818">
    <property type="entry name" value="INTEIN_C_TER"/>
    <property type="match status" value="1"/>
</dbReference>
<evidence type="ECO:0000256" key="8">
    <source>
        <dbReference type="ARBA" id="ARBA00022840"/>
    </source>
</evidence>
<keyword evidence="9 12" id="KW-0239">DNA-directed DNA polymerase</keyword>
<dbReference type="Gene3D" id="1.20.272.10">
    <property type="match status" value="1"/>
</dbReference>
<evidence type="ECO:0000313" key="17">
    <source>
        <dbReference type="EMBL" id="QDZ38758.1"/>
    </source>
</evidence>
<feature type="compositionally biased region" description="Low complexity" evidence="13">
    <location>
        <begin position="535"/>
        <end position="553"/>
    </location>
</feature>
<dbReference type="Gene3D" id="2.170.16.10">
    <property type="entry name" value="Hedgehog/Intein (Hint) domain"/>
    <property type="match status" value="1"/>
</dbReference>
<feature type="compositionally biased region" description="Basic and acidic residues" evidence="13">
    <location>
        <begin position="722"/>
        <end position="745"/>
    </location>
</feature>
<keyword evidence="18" id="KW-1185">Reference proteome</keyword>
<feature type="region of interest" description="Disordered" evidence="13">
    <location>
        <begin position="651"/>
        <end position="745"/>
    </location>
</feature>
<evidence type="ECO:0000256" key="2">
    <source>
        <dbReference type="ARBA" id="ARBA00022679"/>
    </source>
</evidence>
<name>A0A5B8NIH6_9CHRO</name>
<dbReference type="Pfam" id="PF23007">
    <property type="entry name" value="DnaA_N-like_STI"/>
    <property type="match status" value="1"/>
</dbReference>
<protein>
    <recommendedName>
        <fullName evidence="12">DNA polymerase III subunit gamma/tau</fullName>
        <ecNumber evidence="12">2.7.7.7</ecNumber>
    </recommendedName>
</protein>
<dbReference type="Pfam" id="PF13177">
    <property type="entry name" value="DNA_pol3_delta2"/>
    <property type="match status" value="2"/>
</dbReference>
<dbReference type="InterPro" id="IPR008921">
    <property type="entry name" value="DNA_pol3_clamp-load_cplx_C"/>
</dbReference>
<dbReference type="GO" id="GO:0009360">
    <property type="term" value="C:DNA polymerase III complex"/>
    <property type="evidence" value="ECO:0007669"/>
    <property type="project" value="InterPro"/>
</dbReference>
<dbReference type="InterPro" id="IPR003587">
    <property type="entry name" value="Hint_dom_N"/>
</dbReference>
<evidence type="ECO:0000256" key="5">
    <source>
        <dbReference type="ARBA" id="ARBA00022723"/>
    </source>
</evidence>
<dbReference type="InterPro" id="IPR012763">
    <property type="entry name" value="DNA_pol_III_sug/sutau_N"/>
</dbReference>
<dbReference type="CDD" id="cd00081">
    <property type="entry name" value="Hint"/>
    <property type="match status" value="1"/>
</dbReference>
<keyword evidence="4 12" id="KW-0235">DNA replication</keyword>
<dbReference type="Gene3D" id="1.10.8.60">
    <property type="match status" value="1"/>
</dbReference>
<dbReference type="KEGG" id="enn:FRE64_01645"/>
<dbReference type="SMART" id="SM00382">
    <property type="entry name" value="AAA"/>
    <property type="match status" value="1"/>
</dbReference>
<dbReference type="NCBIfam" id="TIGR01128">
    <property type="entry name" value="holA"/>
    <property type="match status" value="1"/>
</dbReference>
<dbReference type="FunFam" id="1.10.8.60:FF:000013">
    <property type="entry name" value="DNA polymerase III subunit gamma/tau"/>
    <property type="match status" value="1"/>
</dbReference>